<keyword evidence="3 5" id="KW-0268">Exocytosis</keyword>
<dbReference type="PANTHER" id="PTHR12702:SF0">
    <property type="entry name" value="EXOCYST COMPLEX COMPONENT 6"/>
    <property type="match status" value="1"/>
</dbReference>
<dbReference type="PANTHER" id="PTHR12702">
    <property type="entry name" value="SEC15"/>
    <property type="match status" value="1"/>
</dbReference>
<comment type="similarity">
    <text evidence="1 5">Belongs to the SEC15 family.</text>
</comment>
<feature type="domain" description="Exocyst complex component EXOC6/Sec15 N-terminal" evidence="8">
    <location>
        <begin position="104"/>
        <end position="272"/>
    </location>
</feature>
<feature type="compositionally biased region" description="Low complexity" evidence="6">
    <location>
        <begin position="836"/>
        <end position="857"/>
    </location>
</feature>
<evidence type="ECO:0000313" key="9">
    <source>
        <dbReference type="EMBL" id="ANB12875.1"/>
    </source>
</evidence>
<dbReference type="GeneID" id="30032924"/>
<dbReference type="InterPro" id="IPR042045">
    <property type="entry name" value="EXOC6/Sec15_C_dom1"/>
</dbReference>
<dbReference type="InterPro" id="IPR007225">
    <property type="entry name" value="EXOC6/Sec15"/>
</dbReference>
<gene>
    <name evidence="9" type="primary">SEC15</name>
    <name evidence="9" type="ORF">AWJ20_1153</name>
</gene>
<dbReference type="Pfam" id="PF20651">
    <property type="entry name" value="EXOC6_Sec15_N"/>
    <property type="match status" value="1"/>
</dbReference>
<dbReference type="GO" id="GO:0006886">
    <property type="term" value="P:intracellular protein transport"/>
    <property type="evidence" value="ECO:0007669"/>
    <property type="project" value="InterPro"/>
</dbReference>
<evidence type="ECO:0000259" key="7">
    <source>
        <dbReference type="Pfam" id="PF04091"/>
    </source>
</evidence>
<evidence type="ECO:0000259" key="8">
    <source>
        <dbReference type="Pfam" id="PF20651"/>
    </source>
</evidence>
<dbReference type="RefSeq" id="XP_018735352.1">
    <property type="nucleotide sequence ID" value="XM_018878005.1"/>
</dbReference>
<dbReference type="KEGG" id="slb:AWJ20_1153"/>
<proteinExistence type="inferred from homology"/>
<dbReference type="GO" id="GO:0090522">
    <property type="term" value="P:vesicle tethering involved in exocytosis"/>
    <property type="evidence" value="ECO:0007669"/>
    <property type="project" value="UniProtKB-UniRule"/>
</dbReference>
<dbReference type="GO" id="GO:0000145">
    <property type="term" value="C:exocyst"/>
    <property type="evidence" value="ECO:0007669"/>
    <property type="project" value="UniProtKB-UniRule"/>
</dbReference>
<dbReference type="InterPro" id="IPR042044">
    <property type="entry name" value="EXOC6PINT-1/Sec15/Tip20_C_dom2"/>
</dbReference>
<comment type="function">
    <text evidence="5">Component of the exocyst complex involved in the docking of exocytic vesicles with fusion sites on the plasma membrane.</text>
</comment>
<dbReference type="EMBL" id="CP014501">
    <property type="protein sequence ID" value="ANB12875.1"/>
    <property type="molecule type" value="Genomic_DNA"/>
</dbReference>
<evidence type="ECO:0000313" key="10">
    <source>
        <dbReference type="Proteomes" id="UP000189580"/>
    </source>
</evidence>
<feature type="region of interest" description="Disordered" evidence="6">
    <location>
        <begin position="836"/>
        <end position="870"/>
    </location>
</feature>
<dbReference type="Gene3D" id="1.10.357.30">
    <property type="entry name" value="Exocyst complex subunit Sec15 C-terminal domain, N-terminal subdomain"/>
    <property type="match status" value="1"/>
</dbReference>
<feature type="region of interest" description="Disordered" evidence="6">
    <location>
        <begin position="1"/>
        <end position="23"/>
    </location>
</feature>
<dbReference type="GO" id="GO:0006893">
    <property type="term" value="P:Golgi to plasma membrane transport"/>
    <property type="evidence" value="ECO:0007669"/>
    <property type="project" value="TreeGrafter"/>
</dbReference>
<name>A0A167DFY9_9ASCO</name>
<evidence type="ECO:0000256" key="2">
    <source>
        <dbReference type="ARBA" id="ARBA00022448"/>
    </source>
</evidence>
<evidence type="ECO:0000256" key="5">
    <source>
        <dbReference type="PIRNR" id="PIRNR025007"/>
    </source>
</evidence>
<dbReference type="Pfam" id="PF04091">
    <property type="entry name" value="Sec15_C"/>
    <property type="match status" value="1"/>
</dbReference>
<protein>
    <recommendedName>
        <fullName evidence="5">Exocyst complex component SEC15</fullName>
    </recommendedName>
</protein>
<dbReference type="PIRSF" id="PIRSF025007">
    <property type="entry name" value="Sec15"/>
    <property type="match status" value="1"/>
</dbReference>
<sequence length="870" mass="98597">MSLANSRPVGSTDDHVRPHAKSLNGDLSISSTTLVQDDSFKDMKLQLQQLLLSTDFVIQSKVSGVGAGRRRVVGTPSDDYLEQLAPIIRDSMKKGNTSELVDTLEGLQRLKDREINQICSGDHNEYMASVEQLSEVARDANSMKEKVAMIANNVSQSGVKLALAKKKYLKTQQCHGNISSAIEAVEACLLVLELTNNVHQLLKEKRKFAALKSLDDLRNIHLKEVSDFGFAQLVERSLPALTKMVRTKTISDTDQWLSELSSKSPTIGKDIFERVLQQKHEWKKYTQSAPHYRKYKFNSPAELSFRESHVNYLTSDAIEMDFSILYESVLVHSSLGLLPQFQRHFETDRKIQRDYLVPNSLSPFSADNAEQSLDEVANIFHAVAGFCIIDRIISRRLPTLRLSREVDDIWESLSNKIDTILTSHITKIRDPELLRGYKRLLGTLLNAMQTFGFDTSKVEEIILKLFKWYSKMLADDFEKLFLQNLQRDDYMPMVVESPEIYDEICRVAWYKPDPNDRKRPFPKPVPFSEIYPFCCTEVRTFVNHHQSFLDELQHDPVQIEDVLQSSLDGLLSNVVCKTFEERLQSTTREQIVQILINLEYFESASVELEKKLAGERISDRRGKISLEATAAFAKARKKAEGRIFELLNSVVDNFLDLADYDWGTTELTDRPSSYLVDMAKFLKTMVNSSLVNLPRSIKSFVYFDAFDHLSSSLLQFLLDSGENITLASVANFDVDVKYLDQFVNELGADANDLSITTTVTELRQNVDLLLNGSIEDYVDPLIRMKKYDRVKPENAQALFAKISHAKQQEQLGSEGDSSTTTSNGRLSQLSIRESFSSASASLSPKLPSPSSSKLMKMYQKGVGKLNDRVN</sequence>
<dbReference type="Gene3D" id="1.20.58.670">
    <property type="entry name" value="Dsl1p vesicle tethering complex, Tip20p subunit, domain D"/>
    <property type="match status" value="1"/>
</dbReference>
<evidence type="ECO:0000256" key="4">
    <source>
        <dbReference type="ARBA" id="ARBA00023054"/>
    </source>
</evidence>
<dbReference type="InterPro" id="IPR046361">
    <property type="entry name" value="EXOC6/Sec15_C"/>
</dbReference>
<keyword evidence="4" id="KW-0175">Coiled coil</keyword>
<dbReference type="AlphaFoldDB" id="A0A167DFY9"/>
<dbReference type="InterPro" id="IPR048359">
    <property type="entry name" value="EXOC6_Sec15_N"/>
</dbReference>
<dbReference type="OrthoDB" id="10267033at2759"/>
<evidence type="ECO:0000256" key="3">
    <source>
        <dbReference type="ARBA" id="ARBA00022483"/>
    </source>
</evidence>
<dbReference type="GO" id="GO:0016020">
    <property type="term" value="C:membrane"/>
    <property type="evidence" value="ECO:0007669"/>
    <property type="project" value="TreeGrafter"/>
</dbReference>
<keyword evidence="10" id="KW-1185">Reference proteome</keyword>
<dbReference type="Proteomes" id="UP000189580">
    <property type="component" value="Chromosome a"/>
</dbReference>
<reference evidence="9 10" key="1">
    <citation type="submission" date="2016-02" db="EMBL/GenBank/DDBJ databases">
        <title>Complete genome sequence and transcriptome regulation of the pentose utilising yeast Sugiyamaella lignohabitans.</title>
        <authorList>
            <person name="Bellasio M."/>
            <person name="Peymann A."/>
            <person name="Valli M."/>
            <person name="Sipitzky M."/>
            <person name="Graf A."/>
            <person name="Sauer M."/>
            <person name="Marx H."/>
            <person name="Mattanovich D."/>
        </authorList>
    </citation>
    <scope>NUCLEOTIDE SEQUENCE [LARGE SCALE GENOMIC DNA]</scope>
    <source>
        <strain evidence="9 10">CBS 10342</strain>
    </source>
</reference>
<evidence type="ECO:0000256" key="1">
    <source>
        <dbReference type="ARBA" id="ARBA00007944"/>
    </source>
</evidence>
<accession>A0A167DFY9</accession>
<feature type="domain" description="Exocyst complex subunit EXOC6/Sec15 C-terminal" evidence="7">
    <location>
        <begin position="459"/>
        <end position="801"/>
    </location>
</feature>
<evidence type="ECO:0000256" key="6">
    <source>
        <dbReference type="SAM" id="MobiDB-lite"/>
    </source>
</evidence>
<organism evidence="9 10">
    <name type="scientific">Sugiyamaella lignohabitans</name>
    <dbReference type="NCBI Taxonomy" id="796027"/>
    <lineage>
        <taxon>Eukaryota</taxon>
        <taxon>Fungi</taxon>
        <taxon>Dikarya</taxon>
        <taxon>Ascomycota</taxon>
        <taxon>Saccharomycotina</taxon>
        <taxon>Dipodascomycetes</taxon>
        <taxon>Dipodascales</taxon>
        <taxon>Trichomonascaceae</taxon>
        <taxon>Sugiyamaella</taxon>
    </lineage>
</organism>
<keyword evidence="2 5" id="KW-0813">Transport</keyword>